<gene>
    <name evidence="2" type="ORF">TAV2_LOCUS24329</name>
</gene>
<dbReference type="InterPro" id="IPR050232">
    <property type="entry name" value="FBL13/AtMIF1-like"/>
</dbReference>
<dbReference type="PANTHER" id="PTHR31900">
    <property type="entry name" value="F-BOX/RNI SUPERFAMILY PROTEIN-RELATED"/>
    <property type="match status" value="1"/>
</dbReference>
<sequence>LLTPNPSPRMSEAKIEETVCEDRISALPEDLLAVILLLLPIKDAVVTMILSKRWRFIWTMLPRLEYKENRDGDDCFLDKYNESDDVDESKKSIWWFFEKSMELHKAPVLAALLLKLGPGCPSDADVGKWLAKAVDRRVAVLKFKLCWSASPIRLPKSLYTCETLEELTLSHKILVHLPSSCCLPSLLVLHLLHVVYKDEASLVSFLSSCPVLEVLSVTRNKDDNVTNFSVKVPSLLYLWYDNYGSITPLSLSYDKDVVDTGRCLAIDTPALVDFRIIDYSGDSCSTEMMPCLEYANIDVRSFPDIDNPKTTLSAVLSLELFMSNQVLVRCTTINFSRLIKLIIFPHRLDWLKPLLLLLENAPKLKDFLEYTFIPRERIPLSWNQPSSVPGCLSSQLERFEFREYGNRKEEKEFFKYILATSKCLKTATLSLRPSWFDREEQELIMEELKGIPRVSTTSQLLIQ</sequence>
<reference evidence="2 3" key="1">
    <citation type="submission" date="2022-03" db="EMBL/GenBank/DDBJ databases">
        <authorList>
            <person name="Nunn A."/>
            <person name="Chopra R."/>
            <person name="Nunn A."/>
            <person name="Contreras Garrido A."/>
        </authorList>
    </citation>
    <scope>NUCLEOTIDE SEQUENCE [LARGE SCALE GENOMIC DNA]</scope>
</reference>
<keyword evidence="3" id="KW-1185">Reference proteome</keyword>
<name>A0AAU9T357_THLAR</name>
<dbReference type="SMART" id="SM00579">
    <property type="entry name" value="FBD"/>
    <property type="match status" value="1"/>
</dbReference>
<evidence type="ECO:0000313" key="3">
    <source>
        <dbReference type="Proteomes" id="UP000836841"/>
    </source>
</evidence>
<dbReference type="Pfam" id="PF00646">
    <property type="entry name" value="F-box"/>
    <property type="match status" value="1"/>
</dbReference>
<accession>A0AAU9T357</accession>
<feature type="non-terminal residue" evidence="2">
    <location>
        <position position="463"/>
    </location>
</feature>
<dbReference type="InterPro" id="IPR006566">
    <property type="entry name" value="FBD"/>
</dbReference>
<dbReference type="InterPro" id="IPR055411">
    <property type="entry name" value="LRR_FXL15/At3g58940/PEG3-like"/>
</dbReference>
<protein>
    <recommendedName>
        <fullName evidence="1">FBD domain-containing protein</fullName>
    </recommendedName>
</protein>
<dbReference type="SUPFAM" id="SSF52047">
    <property type="entry name" value="RNI-like"/>
    <property type="match status" value="1"/>
</dbReference>
<evidence type="ECO:0000313" key="2">
    <source>
        <dbReference type="EMBL" id="CAH2077237.1"/>
    </source>
</evidence>
<dbReference type="InterPro" id="IPR036047">
    <property type="entry name" value="F-box-like_dom_sf"/>
</dbReference>
<dbReference type="AlphaFoldDB" id="A0AAU9T357"/>
<dbReference type="Pfam" id="PF24758">
    <property type="entry name" value="LRR_At5g56370"/>
    <property type="match status" value="1"/>
</dbReference>
<dbReference type="PANTHER" id="PTHR31900:SF34">
    <property type="entry name" value="EMB|CAB62440.1-RELATED"/>
    <property type="match status" value="1"/>
</dbReference>
<proteinExistence type="predicted"/>
<organism evidence="2 3">
    <name type="scientific">Thlaspi arvense</name>
    <name type="common">Field penny-cress</name>
    <dbReference type="NCBI Taxonomy" id="13288"/>
    <lineage>
        <taxon>Eukaryota</taxon>
        <taxon>Viridiplantae</taxon>
        <taxon>Streptophyta</taxon>
        <taxon>Embryophyta</taxon>
        <taxon>Tracheophyta</taxon>
        <taxon>Spermatophyta</taxon>
        <taxon>Magnoliopsida</taxon>
        <taxon>eudicotyledons</taxon>
        <taxon>Gunneridae</taxon>
        <taxon>Pentapetalae</taxon>
        <taxon>rosids</taxon>
        <taxon>malvids</taxon>
        <taxon>Brassicales</taxon>
        <taxon>Brassicaceae</taxon>
        <taxon>Thlaspideae</taxon>
        <taxon>Thlaspi</taxon>
    </lineage>
</organism>
<dbReference type="Pfam" id="PF08387">
    <property type="entry name" value="FBD"/>
    <property type="match status" value="1"/>
</dbReference>
<dbReference type="EMBL" id="OU466863">
    <property type="protein sequence ID" value="CAH2077237.1"/>
    <property type="molecule type" value="Genomic_DNA"/>
</dbReference>
<dbReference type="SUPFAM" id="SSF81383">
    <property type="entry name" value="F-box domain"/>
    <property type="match status" value="1"/>
</dbReference>
<dbReference type="InterPro" id="IPR001810">
    <property type="entry name" value="F-box_dom"/>
</dbReference>
<evidence type="ECO:0000259" key="1">
    <source>
        <dbReference type="SMART" id="SM00579"/>
    </source>
</evidence>
<dbReference type="Proteomes" id="UP000836841">
    <property type="component" value="Chromosome 7"/>
</dbReference>
<feature type="domain" description="FBD" evidence="1">
    <location>
        <begin position="390"/>
        <end position="463"/>
    </location>
</feature>